<reference evidence="1" key="1">
    <citation type="submission" date="2020-05" db="EMBL/GenBank/DDBJ databases">
        <authorList>
            <person name="Rincon C."/>
            <person name="Sanders R I."/>
            <person name="Robbins C."/>
            <person name="Chaturvedi A."/>
        </authorList>
    </citation>
    <scope>NUCLEOTIDE SEQUENCE</scope>
    <source>
        <strain evidence="1">CHB12</strain>
    </source>
</reference>
<dbReference type="AlphaFoldDB" id="A0A915ZQN0"/>
<proteinExistence type="predicted"/>
<protein>
    <submittedName>
        <fullName evidence="1">Uncharacterized protein</fullName>
    </submittedName>
</protein>
<dbReference type="OrthoDB" id="2380616at2759"/>
<name>A0A915ZQN0_9GLOM</name>
<dbReference type="EMBL" id="CAGKOT010000049">
    <property type="protein sequence ID" value="CAB5383523.1"/>
    <property type="molecule type" value="Genomic_DNA"/>
</dbReference>
<dbReference type="Proteomes" id="UP000684084">
    <property type="component" value="Unassembled WGS sequence"/>
</dbReference>
<sequence length="75" mass="9054">MQQKRNKKSSGMSKKLSKVFKWLRESSRNIIQLNFKKDVIQRHIDDEIDSYNNPNLHSEEQDKLEISDDFLLDRF</sequence>
<comment type="caution">
    <text evidence="1">The sequence shown here is derived from an EMBL/GenBank/DDBJ whole genome shotgun (WGS) entry which is preliminary data.</text>
</comment>
<gene>
    <name evidence="1" type="ORF">CHRIB12_LOCUS18441</name>
</gene>
<evidence type="ECO:0000313" key="1">
    <source>
        <dbReference type="EMBL" id="CAB5383523.1"/>
    </source>
</evidence>
<organism evidence="1 2">
    <name type="scientific">Rhizophagus irregularis</name>
    <dbReference type="NCBI Taxonomy" id="588596"/>
    <lineage>
        <taxon>Eukaryota</taxon>
        <taxon>Fungi</taxon>
        <taxon>Fungi incertae sedis</taxon>
        <taxon>Mucoromycota</taxon>
        <taxon>Glomeromycotina</taxon>
        <taxon>Glomeromycetes</taxon>
        <taxon>Glomerales</taxon>
        <taxon>Glomeraceae</taxon>
        <taxon>Rhizophagus</taxon>
    </lineage>
</organism>
<evidence type="ECO:0000313" key="2">
    <source>
        <dbReference type="Proteomes" id="UP000684084"/>
    </source>
</evidence>
<accession>A0A915ZQN0</accession>